<accession>A0A9W8W4J2</accession>
<dbReference type="SUPFAM" id="SSF55961">
    <property type="entry name" value="Bet v1-like"/>
    <property type="match status" value="1"/>
</dbReference>
<name>A0A9W8W4J2_9HYPO</name>
<evidence type="ECO:0000313" key="1">
    <source>
        <dbReference type="EMBL" id="KAJ4311309.1"/>
    </source>
</evidence>
<reference evidence="1" key="1">
    <citation type="submission" date="2022-10" db="EMBL/GenBank/DDBJ databases">
        <title>Tapping the CABI collections for fungal endophytes: first genome assemblies for Collariella, Neodidymelliopsis, Ascochyta clinopodiicola, Didymella pomorum, Didymosphaeria variabile, Neocosmospora piperis and Neocucurbitaria cava.</title>
        <authorList>
            <person name="Hill R."/>
        </authorList>
    </citation>
    <scope>NUCLEOTIDE SEQUENCE</scope>
    <source>
        <strain evidence="1">IMI 366586</strain>
    </source>
</reference>
<gene>
    <name evidence="1" type="ORF">N0V84_010514</name>
</gene>
<dbReference type="Pfam" id="PF08982">
    <property type="entry name" value="AtaL"/>
    <property type="match status" value="1"/>
</dbReference>
<keyword evidence="2" id="KW-1185">Reference proteome</keyword>
<comment type="caution">
    <text evidence="1">The sequence shown here is derived from an EMBL/GenBank/DDBJ whole genome shotgun (WGS) entry which is preliminary data.</text>
</comment>
<sequence>MVRAFGAGTLPVNGPNDKVKLTRSQLWQALQRKIRKPEEFAPPLSDCKVLKDENGVVLRTVTLTLPPFGQRFMTETVTSHGDLWVSFAPEISRPGCVRTVAEEVFVQIKFTQAEGSISTNLVSFDDSLSEDSLWLTYTFEWEWPEVQKDTPEYDELTKAMSEASH</sequence>
<dbReference type="InterPro" id="IPR015075">
    <property type="entry name" value="AtaL"/>
</dbReference>
<dbReference type="OrthoDB" id="2320332at2759"/>
<organism evidence="1 2">
    <name type="scientific">Fusarium piperis</name>
    <dbReference type="NCBI Taxonomy" id="1435070"/>
    <lineage>
        <taxon>Eukaryota</taxon>
        <taxon>Fungi</taxon>
        <taxon>Dikarya</taxon>
        <taxon>Ascomycota</taxon>
        <taxon>Pezizomycotina</taxon>
        <taxon>Sordariomycetes</taxon>
        <taxon>Hypocreomycetidae</taxon>
        <taxon>Hypocreales</taxon>
        <taxon>Nectriaceae</taxon>
        <taxon>Fusarium</taxon>
        <taxon>Fusarium solani species complex</taxon>
    </lineage>
</organism>
<evidence type="ECO:0000313" key="2">
    <source>
        <dbReference type="Proteomes" id="UP001140502"/>
    </source>
</evidence>
<dbReference type="Proteomes" id="UP001140502">
    <property type="component" value="Unassembled WGS sequence"/>
</dbReference>
<protein>
    <recommendedName>
        <fullName evidence="3">DUF1857 family protein</fullName>
    </recommendedName>
</protein>
<dbReference type="AlphaFoldDB" id="A0A9W8W4J2"/>
<dbReference type="InterPro" id="IPR023393">
    <property type="entry name" value="START-like_dom_sf"/>
</dbReference>
<evidence type="ECO:0008006" key="3">
    <source>
        <dbReference type="Google" id="ProtNLM"/>
    </source>
</evidence>
<dbReference type="EMBL" id="JAPEUR010000337">
    <property type="protein sequence ID" value="KAJ4311309.1"/>
    <property type="molecule type" value="Genomic_DNA"/>
</dbReference>
<proteinExistence type="predicted"/>
<dbReference type="Gene3D" id="3.30.530.20">
    <property type="match status" value="1"/>
</dbReference>